<dbReference type="Proteomes" id="UP000030671">
    <property type="component" value="Unassembled WGS sequence"/>
</dbReference>
<proteinExistence type="predicted"/>
<accession>W4K8F3</accession>
<keyword evidence="3" id="KW-1185">Reference proteome</keyword>
<feature type="chain" id="PRO_5004844068" evidence="1">
    <location>
        <begin position="22"/>
        <end position="429"/>
    </location>
</feature>
<sequence>MHSSSLIAALLFVAAASPAIAVPISQTKAHARAEELDARKLGLGSIVKELGLGALSGGALSALNHFVGGDSSSSRRDVSAEDVAELMEALQNESGDGDIEARKLSLGTIAKELGTGAVTSGAVAALAHFLGDGSKTNKRTLEELEARGLGSLVGKLIPSAEESLSKVLKNSIVGGLASGGVLAAGNAAAGNNKREVSELEARGLGSLVGKLIPSAEESLSKVLKNSIVGGLASGGVLAAGNAVGGNNRREVSELEARASIGSALGKILPQATDDIATVLKNSIIGGLTGGAAVAAGNAVLGNKQRDVDQTLPFDTIDINQLKDILRASVGPAISPVSNEKRLVDDDELVSLKNIIDNLTVAGPSVVTPLDARALGATGKGILGTVAGLAASSSVEPIIKKIKGLFGRELDTDSLIALNLLASRELNELD</sequence>
<dbReference type="eggNOG" id="ENOG502RCX0">
    <property type="taxonomic scope" value="Eukaryota"/>
</dbReference>
<dbReference type="OrthoDB" id="3053368at2759"/>
<organism evidence="2 3">
    <name type="scientific">Heterobasidion irregulare (strain TC 32-1)</name>
    <dbReference type="NCBI Taxonomy" id="747525"/>
    <lineage>
        <taxon>Eukaryota</taxon>
        <taxon>Fungi</taxon>
        <taxon>Dikarya</taxon>
        <taxon>Basidiomycota</taxon>
        <taxon>Agaricomycotina</taxon>
        <taxon>Agaricomycetes</taxon>
        <taxon>Russulales</taxon>
        <taxon>Bondarzewiaceae</taxon>
        <taxon>Heterobasidion</taxon>
        <taxon>Heterobasidion annosum species complex</taxon>
    </lineage>
</organism>
<dbReference type="RefSeq" id="XP_009546260.1">
    <property type="nucleotide sequence ID" value="XM_009547965.1"/>
</dbReference>
<dbReference type="GeneID" id="20674167"/>
<dbReference type="HOGENOM" id="CLU_639439_0_0_1"/>
<protein>
    <submittedName>
        <fullName evidence="2">Uncharacterized protein</fullName>
    </submittedName>
</protein>
<evidence type="ECO:0000313" key="3">
    <source>
        <dbReference type="Proteomes" id="UP000030671"/>
    </source>
</evidence>
<dbReference type="EMBL" id="KI925458">
    <property type="protein sequence ID" value="ETW81630.1"/>
    <property type="molecule type" value="Genomic_DNA"/>
</dbReference>
<dbReference type="KEGG" id="hir:HETIRDRAFT_426980"/>
<dbReference type="AlphaFoldDB" id="W4K8F3"/>
<evidence type="ECO:0000313" key="2">
    <source>
        <dbReference type="EMBL" id="ETW81630.1"/>
    </source>
</evidence>
<feature type="signal peptide" evidence="1">
    <location>
        <begin position="1"/>
        <end position="21"/>
    </location>
</feature>
<name>W4K8F3_HETIT</name>
<evidence type="ECO:0000256" key="1">
    <source>
        <dbReference type="SAM" id="SignalP"/>
    </source>
</evidence>
<reference evidence="2 3" key="1">
    <citation type="journal article" date="2012" name="New Phytol.">
        <title>Insight into trade-off between wood decay and parasitism from the genome of a fungal forest pathogen.</title>
        <authorList>
            <person name="Olson A."/>
            <person name="Aerts A."/>
            <person name="Asiegbu F."/>
            <person name="Belbahri L."/>
            <person name="Bouzid O."/>
            <person name="Broberg A."/>
            <person name="Canback B."/>
            <person name="Coutinho P.M."/>
            <person name="Cullen D."/>
            <person name="Dalman K."/>
            <person name="Deflorio G."/>
            <person name="van Diepen L.T."/>
            <person name="Dunand C."/>
            <person name="Duplessis S."/>
            <person name="Durling M."/>
            <person name="Gonthier P."/>
            <person name="Grimwood J."/>
            <person name="Fossdal C.G."/>
            <person name="Hansson D."/>
            <person name="Henrissat B."/>
            <person name="Hietala A."/>
            <person name="Himmelstrand K."/>
            <person name="Hoffmeister D."/>
            <person name="Hogberg N."/>
            <person name="James T.Y."/>
            <person name="Karlsson M."/>
            <person name="Kohler A."/>
            <person name="Kues U."/>
            <person name="Lee Y.H."/>
            <person name="Lin Y.C."/>
            <person name="Lind M."/>
            <person name="Lindquist E."/>
            <person name="Lombard V."/>
            <person name="Lucas S."/>
            <person name="Lunden K."/>
            <person name="Morin E."/>
            <person name="Murat C."/>
            <person name="Park J."/>
            <person name="Raffaello T."/>
            <person name="Rouze P."/>
            <person name="Salamov A."/>
            <person name="Schmutz J."/>
            <person name="Solheim H."/>
            <person name="Stahlberg J."/>
            <person name="Velez H."/>
            <person name="de Vries R.P."/>
            <person name="Wiebenga A."/>
            <person name="Woodward S."/>
            <person name="Yakovlev I."/>
            <person name="Garbelotto M."/>
            <person name="Martin F."/>
            <person name="Grigoriev I.V."/>
            <person name="Stenlid J."/>
        </authorList>
    </citation>
    <scope>NUCLEOTIDE SEQUENCE [LARGE SCALE GENOMIC DNA]</scope>
    <source>
        <strain evidence="2 3">TC 32-1</strain>
    </source>
</reference>
<gene>
    <name evidence="2" type="ORF">HETIRDRAFT_426980</name>
</gene>
<dbReference type="InParanoid" id="W4K8F3"/>
<keyword evidence="1" id="KW-0732">Signal</keyword>